<dbReference type="RefSeq" id="WP_323329787.1">
    <property type="nucleotide sequence ID" value="NZ_JAYFSI010000005.1"/>
</dbReference>
<evidence type="ECO:0000259" key="4">
    <source>
        <dbReference type="PROSITE" id="PS50043"/>
    </source>
</evidence>
<dbReference type="PRINTS" id="PR00038">
    <property type="entry name" value="HTHLUXR"/>
</dbReference>
<comment type="caution">
    <text evidence="5">The sequence shown here is derived from an EMBL/GenBank/DDBJ whole genome shotgun (WGS) entry which is preliminary data.</text>
</comment>
<evidence type="ECO:0000256" key="1">
    <source>
        <dbReference type="ARBA" id="ARBA00023015"/>
    </source>
</evidence>
<dbReference type="SMART" id="SM00421">
    <property type="entry name" value="HTH_LUXR"/>
    <property type="match status" value="1"/>
</dbReference>
<evidence type="ECO:0000313" key="5">
    <source>
        <dbReference type="EMBL" id="MEA5362303.1"/>
    </source>
</evidence>
<dbReference type="SUPFAM" id="SSF46894">
    <property type="entry name" value="C-terminal effector domain of the bipartite response regulators"/>
    <property type="match status" value="1"/>
</dbReference>
<dbReference type="InterPro" id="IPR016032">
    <property type="entry name" value="Sig_transdc_resp-reg_C-effctor"/>
</dbReference>
<protein>
    <submittedName>
        <fullName evidence="5">Helix-turn-helix transcriptional regulator</fullName>
    </submittedName>
</protein>
<proteinExistence type="predicted"/>
<evidence type="ECO:0000256" key="2">
    <source>
        <dbReference type="ARBA" id="ARBA00023125"/>
    </source>
</evidence>
<dbReference type="InterPro" id="IPR000792">
    <property type="entry name" value="Tscrpt_reg_LuxR_C"/>
</dbReference>
<feature type="domain" description="HTH luxR-type" evidence="4">
    <location>
        <begin position="124"/>
        <end position="189"/>
    </location>
</feature>
<dbReference type="PANTHER" id="PTHR44688">
    <property type="entry name" value="DNA-BINDING TRANSCRIPTIONAL ACTIVATOR DEVR_DOSR"/>
    <property type="match status" value="1"/>
</dbReference>
<keyword evidence="2" id="KW-0238">DNA-binding</keyword>
<dbReference type="InterPro" id="IPR036388">
    <property type="entry name" value="WH-like_DNA-bd_sf"/>
</dbReference>
<dbReference type="Gene3D" id="1.10.10.10">
    <property type="entry name" value="Winged helix-like DNA-binding domain superfamily/Winged helix DNA-binding domain"/>
    <property type="match status" value="1"/>
</dbReference>
<organism evidence="5 6">
    <name type="scientific">Amycolatopsis heterodermiae</name>
    <dbReference type="NCBI Taxonomy" id="3110235"/>
    <lineage>
        <taxon>Bacteria</taxon>
        <taxon>Bacillati</taxon>
        <taxon>Actinomycetota</taxon>
        <taxon>Actinomycetes</taxon>
        <taxon>Pseudonocardiales</taxon>
        <taxon>Pseudonocardiaceae</taxon>
        <taxon>Amycolatopsis</taxon>
    </lineage>
</organism>
<dbReference type="PROSITE" id="PS50043">
    <property type="entry name" value="HTH_LUXR_2"/>
    <property type="match status" value="1"/>
</dbReference>
<reference evidence="5 6" key="1">
    <citation type="submission" date="2023-12" db="EMBL/GenBank/DDBJ databases">
        <title>Amycolatopsis sp. V23-08.</title>
        <authorList>
            <person name="Somphong A."/>
        </authorList>
    </citation>
    <scope>NUCLEOTIDE SEQUENCE [LARGE SCALE GENOMIC DNA]</scope>
    <source>
        <strain evidence="5 6">V23-08</strain>
    </source>
</reference>
<sequence>MIPARVAPLASDPIRLAGLSVLLAAEPKVAVLPAERHDHAEVFVYATGRADHRTLDSLRARPDRLSAPVVLVAGTYFGKNLKDLTACGVVTVLPHEAVGSLGDVVLAARTGRAVSLDPYDVLAGSSTSLSFDSREIEIARLLAEGKTTGSISAELRYSERTVKHQIQNMTTRLGLRNRYQLVASLVRSGVI</sequence>
<dbReference type="EMBL" id="JAYFSI010000005">
    <property type="protein sequence ID" value="MEA5362303.1"/>
    <property type="molecule type" value="Genomic_DNA"/>
</dbReference>
<keyword evidence="1" id="KW-0805">Transcription regulation</keyword>
<dbReference type="Proteomes" id="UP001304298">
    <property type="component" value="Unassembled WGS sequence"/>
</dbReference>
<evidence type="ECO:0000256" key="3">
    <source>
        <dbReference type="ARBA" id="ARBA00023163"/>
    </source>
</evidence>
<dbReference type="PANTHER" id="PTHR44688:SF16">
    <property type="entry name" value="DNA-BINDING TRANSCRIPTIONAL ACTIVATOR DEVR_DOSR"/>
    <property type="match status" value="1"/>
</dbReference>
<accession>A0ABU5R7T8</accession>
<keyword evidence="3" id="KW-0804">Transcription</keyword>
<dbReference type="CDD" id="cd06170">
    <property type="entry name" value="LuxR_C_like"/>
    <property type="match status" value="1"/>
</dbReference>
<gene>
    <name evidence="5" type="ORF">VA596_22390</name>
</gene>
<evidence type="ECO:0000313" key="6">
    <source>
        <dbReference type="Proteomes" id="UP001304298"/>
    </source>
</evidence>
<name>A0ABU5R7T8_9PSEU</name>
<dbReference type="Pfam" id="PF00196">
    <property type="entry name" value="GerE"/>
    <property type="match status" value="1"/>
</dbReference>
<keyword evidence="6" id="KW-1185">Reference proteome</keyword>
<dbReference type="PROSITE" id="PS00622">
    <property type="entry name" value="HTH_LUXR_1"/>
    <property type="match status" value="1"/>
</dbReference>